<organism evidence="1 2">
    <name type="scientific">Mycoplasma capricolum subsp. capricolum 14232</name>
    <dbReference type="NCBI Taxonomy" id="1188238"/>
    <lineage>
        <taxon>Bacteria</taxon>
        <taxon>Bacillati</taxon>
        <taxon>Mycoplasmatota</taxon>
        <taxon>Mollicutes</taxon>
        <taxon>Mycoplasmataceae</taxon>
        <taxon>Mycoplasma</taxon>
    </lineage>
</organism>
<accession>A0A084EJ43</accession>
<dbReference type="RefSeq" id="WP_036432305.1">
    <property type="nucleotide sequence ID" value="NZ_JFDO01000027.1"/>
</dbReference>
<protein>
    <submittedName>
        <fullName evidence="1">Uncharacterized protein</fullName>
    </submittedName>
</protein>
<proteinExistence type="predicted"/>
<reference evidence="1 2" key="1">
    <citation type="submission" date="2014-02" db="EMBL/GenBank/DDBJ databases">
        <title>Genome sequence of Mycoplasma capricolum subsp. capricolum strain 14232.</title>
        <authorList>
            <person name="Sirand-Pugnet P."/>
            <person name="Breton M."/>
            <person name="Dordet-Frisoni E."/>
            <person name="Baranowski E."/>
            <person name="Barre A."/>
            <person name="Couture C."/>
            <person name="Dupuy V."/>
            <person name="Gaurivaud P."/>
            <person name="Jacob D."/>
            <person name="Lemaitre C."/>
            <person name="Manso-Silvan L."/>
            <person name="Nikolski M."/>
            <person name="Nouvel L.-X."/>
            <person name="Poumarat F."/>
            <person name="Tardy F."/>
            <person name="Thebault P."/>
            <person name="Theil S."/>
            <person name="Citti C."/>
            <person name="Thiaucourt F."/>
            <person name="Blanchard A."/>
        </authorList>
    </citation>
    <scope>NUCLEOTIDE SEQUENCE [LARGE SCALE GENOMIC DNA]</scope>
    <source>
        <strain evidence="1 2">14232</strain>
    </source>
</reference>
<dbReference type="AlphaFoldDB" id="A0A084EJ43"/>
<dbReference type="EMBL" id="JFDO01000027">
    <property type="protein sequence ID" value="KEZ17985.1"/>
    <property type="molecule type" value="Genomic_DNA"/>
</dbReference>
<dbReference type="Proteomes" id="UP000028533">
    <property type="component" value="Unassembled WGS sequence"/>
</dbReference>
<comment type="caution">
    <text evidence="1">The sequence shown here is derived from an EMBL/GenBank/DDBJ whole genome shotgun (WGS) entry which is preliminary data.</text>
</comment>
<sequence>MNNKTLDKSTNSHMIELKITPKNLPKIFDKIYRTVGYKDFVKWLLIWDKNTSGEQLTKKQINQLVGQWWDNETALSFLNDTLVELFD</sequence>
<name>A0A084EJ43_MYCCA</name>
<evidence type="ECO:0000313" key="1">
    <source>
        <dbReference type="EMBL" id="KEZ17985.1"/>
    </source>
</evidence>
<gene>
    <name evidence="1" type="ORF">MCAPa_7070</name>
</gene>
<evidence type="ECO:0000313" key="2">
    <source>
        <dbReference type="Proteomes" id="UP000028533"/>
    </source>
</evidence>